<dbReference type="InterPro" id="IPR041186">
    <property type="entry name" value="DUF3823_C"/>
</dbReference>
<gene>
    <name evidence="3" type="ORF">DYU05_00400</name>
</gene>
<dbReference type="Gene3D" id="2.60.40.2060">
    <property type="match status" value="1"/>
</dbReference>
<protein>
    <submittedName>
        <fullName evidence="3">DUF3823 domain-containing protein</fullName>
    </submittedName>
</protein>
<dbReference type="OrthoDB" id="642123at2"/>
<comment type="caution">
    <text evidence="3">The sequence shown here is derived from an EMBL/GenBank/DDBJ whole genome shotgun (WGS) entry which is preliminary data.</text>
</comment>
<dbReference type="AlphaFoldDB" id="A0A3E2NSY5"/>
<evidence type="ECO:0000313" key="3">
    <source>
        <dbReference type="EMBL" id="RFZ84132.1"/>
    </source>
</evidence>
<dbReference type="RefSeq" id="WP_117381022.1">
    <property type="nucleotide sequence ID" value="NZ_QWDE01000001.1"/>
</dbReference>
<dbReference type="Proteomes" id="UP000260823">
    <property type="component" value="Unassembled WGS sequence"/>
</dbReference>
<feature type="domain" description="DUF3823" evidence="2">
    <location>
        <begin position="147"/>
        <end position="247"/>
    </location>
</feature>
<accession>A0A3E2NSY5</accession>
<dbReference type="InterPro" id="IPR024278">
    <property type="entry name" value="DUF3823_N"/>
</dbReference>
<evidence type="ECO:0000313" key="4">
    <source>
        <dbReference type="Proteomes" id="UP000260823"/>
    </source>
</evidence>
<dbReference type="PROSITE" id="PS51257">
    <property type="entry name" value="PROKAR_LIPOPROTEIN"/>
    <property type="match status" value="1"/>
</dbReference>
<keyword evidence="4" id="KW-1185">Reference proteome</keyword>
<dbReference type="Gene3D" id="2.60.40.1120">
    <property type="entry name" value="Carboxypeptidase-like, regulatory domain"/>
    <property type="match status" value="1"/>
</dbReference>
<sequence length="252" mass="27424">MKKILYAIAVCAITLAGSSCKKLDNYDSPNETLTGSVIDAGTGKTLQTENGGGGTRIKLLETSWSDNPTPFYISSMQDGTFNYTKLFPGTNKISAEGAFVPMVQTDGSGATTVDKSQTVEIKGTTTVNFSVDPFLRIEWVGEPVLNNDGTVTVNFKITRGTNDPAFQQNITDVHLFLNSNKFVGNNNYDNRYSPQIDFNGSSANAQLGQTISLTTKGGPLPTKRDYFLRIGARTDYGLKYYNYTDVKTISVP</sequence>
<evidence type="ECO:0000259" key="1">
    <source>
        <dbReference type="Pfam" id="PF12866"/>
    </source>
</evidence>
<reference evidence="3 4" key="1">
    <citation type="submission" date="2018-08" db="EMBL/GenBank/DDBJ databases">
        <title>Mucilaginibacter terrae sp. nov., isolated from manganese diggings.</title>
        <authorList>
            <person name="Huang Y."/>
            <person name="Zhou Z."/>
        </authorList>
    </citation>
    <scope>NUCLEOTIDE SEQUENCE [LARGE SCALE GENOMIC DNA]</scope>
    <source>
        <strain evidence="3 4">ZH6</strain>
    </source>
</reference>
<feature type="domain" description="DUF3823" evidence="1">
    <location>
        <begin position="32"/>
        <end position="131"/>
    </location>
</feature>
<dbReference type="EMBL" id="QWDE01000001">
    <property type="protein sequence ID" value="RFZ84132.1"/>
    <property type="molecule type" value="Genomic_DNA"/>
</dbReference>
<dbReference type="Pfam" id="PF12866">
    <property type="entry name" value="DUF3823"/>
    <property type="match status" value="1"/>
</dbReference>
<name>A0A3E2NSY5_9SPHI</name>
<evidence type="ECO:0000259" key="2">
    <source>
        <dbReference type="Pfam" id="PF18003"/>
    </source>
</evidence>
<proteinExistence type="predicted"/>
<organism evidence="3 4">
    <name type="scientific">Mucilaginibacter terrenus</name>
    <dbReference type="NCBI Taxonomy" id="2482727"/>
    <lineage>
        <taxon>Bacteria</taxon>
        <taxon>Pseudomonadati</taxon>
        <taxon>Bacteroidota</taxon>
        <taxon>Sphingobacteriia</taxon>
        <taxon>Sphingobacteriales</taxon>
        <taxon>Sphingobacteriaceae</taxon>
        <taxon>Mucilaginibacter</taxon>
    </lineage>
</organism>
<dbReference type="Pfam" id="PF18003">
    <property type="entry name" value="DUF3823_C"/>
    <property type="match status" value="1"/>
</dbReference>